<dbReference type="EMBL" id="SAYD01000016">
    <property type="protein sequence ID" value="TXJ39617.1"/>
    <property type="molecule type" value="Genomic_DNA"/>
</dbReference>
<name>A0A5C8ENR5_9SPIR</name>
<evidence type="ECO:0008006" key="3">
    <source>
        <dbReference type="Google" id="ProtNLM"/>
    </source>
</evidence>
<proteinExistence type="predicted"/>
<dbReference type="RefSeq" id="WP_147778247.1">
    <property type="nucleotide sequence ID" value="NZ_SAYD01000016.1"/>
</dbReference>
<sequence length="210" mass="24610">MKYIIIVFISLLIFACNDNKRSDKKITDNAENIEDSNDIFSNKEIVFVKLELGKNYTNENKYYIKNVDASFSPPINSIQLSEEEKNMIIEQTGFFKDDFYTDSLFINERMRISCLVGYMEKEGEKLNSFIDSLRNMKGDKSVKKFTEEYFIINGKKNIQFQLNIDNAAFWFYAIFESKNGYYLILNYTFTITYFEDSLAVIANSLNSITF</sequence>
<evidence type="ECO:0000313" key="2">
    <source>
        <dbReference type="Proteomes" id="UP000325002"/>
    </source>
</evidence>
<accession>A0A5C8ENR5</accession>
<dbReference type="AlphaFoldDB" id="A0A5C8ENR5"/>
<gene>
    <name evidence="1" type="ORF">EPJ81_03925</name>
</gene>
<dbReference type="PROSITE" id="PS51257">
    <property type="entry name" value="PROKAR_LIPOPROTEIN"/>
    <property type="match status" value="1"/>
</dbReference>
<dbReference type="Proteomes" id="UP000325002">
    <property type="component" value="Unassembled WGS sequence"/>
</dbReference>
<reference evidence="1 2" key="1">
    <citation type="journal article" date="1992" name="Lakartidningen">
        <title>[Penicillin V and not amoxicillin is the first choice preparation in acute otitis].</title>
        <authorList>
            <person name="Kamme C."/>
            <person name="Lundgren K."/>
            <person name="Prellner K."/>
        </authorList>
    </citation>
    <scope>NUCLEOTIDE SEQUENCE [LARGE SCALE GENOMIC DNA]</scope>
    <source>
        <strain evidence="1 2">PC3997IV</strain>
    </source>
</reference>
<comment type="caution">
    <text evidence="1">The sequence shown here is derived from an EMBL/GenBank/DDBJ whole genome shotgun (WGS) entry which is preliminary data.</text>
</comment>
<organism evidence="1 2">
    <name type="scientific">Brachyspira aalborgi</name>
    <dbReference type="NCBI Taxonomy" id="29522"/>
    <lineage>
        <taxon>Bacteria</taxon>
        <taxon>Pseudomonadati</taxon>
        <taxon>Spirochaetota</taxon>
        <taxon>Spirochaetia</taxon>
        <taxon>Brachyspirales</taxon>
        <taxon>Brachyspiraceae</taxon>
        <taxon>Brachyspira</taxon>
    </lineage>
</organism>
<protein>
    <recommendedName>
        <fullName evidence="3">Lipoprotein</fullName>
    </recommendedName>
</protein>
<evidence type="ECO:0000313" key="1">
    <source>
        <dbReference type="EMBL" id="TXJ39617.1"/>
    </source>
</evidence>